<dbReference type="GO" id="GO:0003676">
    <property type="term" value="F:nucleic acid binding"/>
    <property type="evidence" value="ECO:0007669"/>
    <property type="project" value="InterPro"/>
</dbReference>
<feature type="compositionally biased region" description="Basic and acidic residues" evidence="9">
    <location>
        <begin position="123"/>
        <end position="135"/>
    </location>
</feature>
<dbReference type="SUPFAM" id="SSF57667">
    <property type="entry name" value="beta-beta-alpha zinc fingers"/>
    <property type="match status" value="2"/>
</dbReference>
<keyword evidence="2" id="KW-0963">Cytoplasm</keyword>
<keyword evidence="3" id="KW-0690">Ribosome biogenesis</keyword>
<organism evidence="11 12">
    <name type="scientific">Dermatophagoides pteronyssinus</name>
    <name type="common">European house dust mite</name>
    <dbReference type="NCBI Taxonomy" id="6956"/>
    <lineage>
        <taxon>Eukaryota</taxon>
        <taxon>Metazoa</taxon>
        <taxon>Ecdysozoa</taxon>
        <taxon>Arthropoda</taxon>
        <taxon>Chelicerata</taxon>
        <taxon>Arachnida</taxon>
        <taxon>Acari</taxon>
        <taxon>Acariformes</taxon>
        <taxon>Sarcoptiformes</taxon>
        <taxon>Astigmata</taxon>
        <taxon>Psoroptidia</taxon>
        <taxon>Analgoidea</taxon>
        <taxon>Pyroglyphidae</taxon>
        <taxon>Dermatophagoidinae</taxon>
        <taxon>Dermatophagoides</taxon>
    </lineage>
</organism>
<dbReference type="Pfam" id="PF12756">
    <property type="entry name" value="zf-C2H2_2"/>
    <property type="match status" value="1"/>
</dbReference>
<evidence type="ECO:0000313" key="12">
    <source>
        <dbReference type="RefSeq" id="XP_027197879.1"/>
    </source>
</evidence>
<dbReference type="SMART" id="SM00355">
    <property type="entry name" value="ZnF_C2H2"/>
    <property type="match status" value="4"/>
</dbReference>
<dbReference type="InterPro" id="IPR003604">
    <property type="entry name" value="Matrin/U1-like-C_Znf_C2H2"/>
</dbReference>
<dbReference type="InterPro" id="IPR022755">
    <property type="entry name" value="Znf_C2H2_jaz"/>
</dbReference>
<dbReference type="GO" id="GO:0042273">
    <property type="term" value="P:ribosomal large subunit biogenesis"/>
    <property type="evidence" value="ECO:0007669"/>
    <property type="project" value="TreeGrafter"/>
</dbReference>
<dbReference type="PANTHER" id="PTHR13182">
    <property type="entry name" value="ZINC FINGER PROTEIN 622"/>
    <property type="match status" value="1"/>
</dbReference>
<evidence type="ECO:0000256" key="3">
    <source>
        <dbReference type="ARBA" id="ARBA00022517"/>
    </source>
</evidence>
<dbReference type="OMA" id="WTQTQQQ"/>
<dbReference type="AlphaFoldDB" id="A0A6P6Y0R2"/>
<feature type="domain" description="C2H2-type" evidence="10">
    <location>
        <begin position="76"/>
        <end position="98"/>
    </location>
</feature>
<comment type="subcellular location">
    <subcellularLocation>
        <location evidence="1">Cytoplasm</location>
    </subcellularLocation>
</comment>
<reference evidence="12" key="1">
    <citation type="submission" date="2025-08" db="UniProtKB">
        <authorList>
            <consortium name="RefSeq"/>
        </authorList>
    </citation>
    <scope>IDENTIFICATION</scope>
    <source>
        <strain evidence="12">Airmid</strain>
    </source>
</reference>
<dbReference type="Pfam" id="PF12171">
    <property type="entry name" value="zf-C2H2_jaz"/>
    <property type="match status" value="1"/>
</dbReference>
<dbReference type="GO" id="GO:0005737">
    <property type="term" value="C:cytoplasm"/>
    <property type="evidence" value="ECO:0007669"/>
    <property type="project" value="UniProtKB-SubCell"/>
</dbReference>
<feature type="region of interest" description="Disordered" evidence="9">
    <location>
        <begin position="272"/>
        <end position="291"/>
    </location>
</feature>
<dbReference type="InterPro" id="IPR013087">
    <property type="entry name" value="Znf_C2H2_type"/>
</dbReference>
<dbReference type="InterPro" id="IPR036236">
    <property type="entry name" value="Znf_C2H2_sf"/>
</dbReference>
<evidence type="ECO:0000256" key="8">
    <source>
        <dbReference type="ARBA" id="ARBA00034126"/>
    </source>
</evidence>
<dbReference type="KEGG" id="dpte:113792174"/>
<dbReference type="InParanoid" id="A0A6P6Y0R2"/>
<name>A0A6P6Y0R2_DERPT</name>
<dbReference type="FunCoup" id="A0A6P6Y0R2">
    <property type="interactions" value="456"/>
</dbReference>
<keyword evidence="7" id="KW-0862">Zinc</keyword>
<dbReference type="InterPro" id="IPR040025">
    <property type="entry name" value="Znf622/Rei1/Reh1"/>
</dbReference>
<proteinExistence type="inferred from homology"/>
<evidence type="ECO:0000256" key="2">
    <source>
        <dbReference type="ARBA" id="ARBA00022490"/>
    </source>
</evidence>
<dbReference type="Gene3D" id="3.30.160.60">
    <property type="entry name" value="Classic Zinc Finger"/>
    <property type="match status" value="1"/>
</dbReference>
<feature type="compositionally biased region" description="Acidic residues" evidence="9">
    <location>
        <begin position="136"/>
        <end position="159"/>
    </location>
</feature>
<feature type="compositionally biased region" description="Low complexity" evidence="9">
    <location>
        <begin position="276"/>
        <end position="286"/>
    </location>
</feature>
<gene>
    <name evidence="12" type="primary">LOC113792174</name>
</gene>
<dbReference type="PROSITE" id="PS00028">
    <property type="entry name" value="ZINC_FINGER_C2H2_1"/>
    <property type="match status" value="1"/>
</dbReference>
<dbReference type="Proteomes" id="UP000515146">
    <property type="component" value="Unplaced"/>
</dbReference>
<dbReference type="InterPro" id="IPR041661">
    <property type="entry name" value="ZN622/Rei1/Reh1_Znf-C2H2"/>
</dbReference>
<evidence type="ECO:0000256" key="6">
    <source>
        <dbReference type="ARBA" id="ARBA00022771"/>
    </source>
</evidence>
<dbReference type="GO" id="GO:0030687">
    <property type="term" value="C:preribosome, large subunit precursor"/>
    <property type="evidence" value="ECO:0007669"/>
    <property type="project" value="TreeGrafter"/>
</dbReference>
<sequence>MNRLSCLTCQINLSTSNDQREHYKSEWHLYNLKRKLNQLKSINEDEFNQIKIKHTISNNDNNDPLKKEGVEESFYCDVCRKNFLNQKAYEQHNSSNKHLRQMDIAARLLNRYQHQKQQQKMKSNADDDKKPKQNDKDEEEEFNESDWEEMDSDDDDEEEEIFETIPLNECLFCSHQSIDMETNIQHMATIHSFFIPDIEYCSNLKGLLNYLGTKIADGHCCLWCSDNGKTFSSTKSTQQHMLDVGHTKINFYNRTESLIEFEDFYDYSSSYPTTMDDQTSKQTETEQQQDDDDEIDLNILDDDNYQLRLPSGKIIGHRSLMIYYRQKLRPQSQQQLVATTSKSNHELMNRIKHGYRMIGGGGGGWNCSNVRSGSSNELISHQQRQQFIRDKQYIDRLRQKWSVKLGQKSNQTLQKHFRCQMGFK</sequence>
<dbReference type="PANTHER" id="PTHR13182:SF8">
    <property type="entry name" value="CYTOPLASMIC 60S SUBUNIT BIOGENESIS FACTOR ZNF622"/>
    <property type="match status" value="1"/>
</dbReference>
<accession>A0A6P6Y0R2</accession>
<keyword evidence="11" id="KW-1185">Reference proteome</keyword>
<keyword evidence="6" id="KW-0863">Zinc-finger</keyword>
<evidence type="ECO:0000259" key="10">
    <source>
        <dbReference type="PROSITE" id="PS00028"/>
    </source>
</evidence>
<dbReference type="RefSeq" id="XP_027197879.1">
    <property type="nucleotide sequence ID" value="XM_027342078.1"/>
</dbReference>
<keyword evidence="5" id="KW-0677">Repeat</keyword>
<keyword evidence="4" id="KW-0479">Metal-binding</keyword>
<evidence type="ECO:0000256" key="1">
    <source>
        <dbReference type="ARBA" id="ARBA00004496"/>
    </source>
</evidence>
<feature type="region of interest" description="Disordered" evidence="9">
    <location>
        <begin position="113"/>
        <end position="159"/>
    </location>
</feature>
<dbReference type="GO" id="GO:0008270">
    <property type="term" value="F:zinc ion binding"/>
    <property type="evidence" value="ECO:0007669"/>
    <property type="project" value="UniProtKB-KW"/>
</dbReference>
<evidence type="ECO:0000256" key="4">
    <source>
        <dbReference type="ARBA" id="ARBA00022723"/>
    </source>
</evidence>
<evidence type="ECO:0000256" key="7">
    <source>
        <dbReference type="ARBA" id="ARBA00022833"/>
    </source>
</evidence>
<evidence type="ECO:0000313" key="11">
    <source>
        <dbReference type="Proteomes" id="UP000515146"/>
    </source>
</evidence>
<dbReference type="SMART" id="SM00451">
    <property type="entry name" value="ZnF_U1"/>
    <property type="match status" value="2"/>
</dbReference>
<protein>
    <submittedName>
        <fullName evidence="12">Zinc finger protein 622-like</fullName>
    </submittedName>
</protein>
<evidence type="ECO:0000256" key="5">
    <source>
        <dbReference type="ARBA" id="ARBA00022737"/>
    </source>
</evidence>
<comment type="similarity">
    <text evidence="8">Belongs to the REI1 family.</text>
</comment>
<dbReference type="OrthoDB" id="19329at2759"/>
<evidence type="ECO:0000256" key="9">
    <source>
        <dbReference type="SAM" id="MobiDB-lite"/>
    </source>
</evidence>